<keyword evidence="1" id="KW-0472">Membrane</keyword>
<keyword evidence="1" id="KW-0812">Transmembrane</keyword>
<comment type="caution">
    <text evidence="2">The sequence shown here is derived from an EMBL/GenBank/DDBJ whole genome shotgun (WGS) entry which is preliminary data.</text>
</comment>
<organism evidence="2 3">
    <name type="scientific">Candidatus Litorirhabdus singularis</name>
    <dbReference type="NCBI Taxonomy" id="2518993"/>
    <lineage>
        <taxon>Bacteria</taxon>
        <taxon>Pseudomonadati</taxon>
        <taxon>Pseudomonadota</taxon>
        <taxon>Gammaproteobacteria</taxon>
        <taxon>Cellvibrionales</taxon>
        <taxon>Halieaceae</taxon>
        <taxon>Candidatus Litorirhabdus</taxon>
    </lineage>
</organism>
<name>A0ABT3TFC1_9GAMM</name>
<dbReference type="Proteomes" id="UP001143362">
    <property type="component" value="Unassembled WGS sequence"/>
</dbReference>
<gene>
    <name evidence="2" type="ORF">EYC98_09070</name>
</gene>
<dbReference type="RefSeq" id="WP_279245027.1">
    <property type="nucleotide sequence ID" value="NZ_SHNN01000002.1"/>
</dbReference>
<reference evidence="2" key="1">
    <citation type="submission" date="2019-02" db="EMBL/GenBank/DDBJ databases">
        <authorList>
            <person name="Li S.-H."/>
        </authorList>
    </citation>
    <scope>NUCLEOTIDE SEQUENCE</scope>
    <source>
        <strain evidence="2">IMCC14734</strain>
    </source>
</reference>
<protein>
    <submittedName>
        <fullName evidence="2">Uncharacterized protein</fullName>
    </submittedName>
</protein>
<evidence type="ECO:0000313" key="2">
    <source>
        <dbReference type="EMBL" id="MCX2981013.1"/>
    </source>
</evidence>
<proteinExistence type="predicted"/>
<keyword evidence="3" id="KW-1185">Reference proteome</keyword>
<evidence type="ECO:0000256" key="1">
    <source>
        <dbReference type="SAM" id="Phobius"/>
    </source>
</evidence>
<dbReference type="EMBL" id="SHNN01000002">
    <property type="protein sequence ID" value="MCX2981013.1"/>
    <property type="molecule type" value="Genomic_DNA"/>
</dbReference>
<feature type="transmembrane region" description="Helical" evidence="1">
    <location>
        <begin position="25"/>
        <end position="44"/>
    </location>
</feature>
<accession>A0ABT3TFC1</accession>
<evidence type="ECO:0000313" key="3">
    <source>
        <dbReference type="Proteomes" id="UP001143362"/>
    </source>
</evidence>
<keyword evidence="1" id="KW-1133">Transmembrane helix</keyword>
<sequence>MTQTALAAEWTLLQNQYDSYEKHSLWIKLVALVLVTLVLLMTALNGMRVPASLLVISLSLWMQEAIWKTFQARIEARLLRLEVLLTEDAENAVNGDAYQYNTAFAEQRPGTAGLVLEYVQAARRPTVAFPHIVLVALLTYGIFY</sequence>